<protein>
    <submittedName>
        <fullName evidence="2">Uncharacterized protein</fullName>
    </submittedName>
</protein>
<dbReference type="EMBL" id="UIVT01000003">
    <property type="protein sequence ID" value="SVP93558.1"/>
    <property type="molecule type" value="Genomic_DNA"/>
</dbReference>
<name>A0A3B0NG54_THEAN</name>
<accession>A0A3B0NG54</accession>
<dbReference type="AlphaFoldDB" id="A0A3B0NG54"/>
<evidence type="ECO:0000313" key="1">
    <source>
        <dbReference type="EMBL" id="SVP92753.1"/>
    </source>
</evidence>
<sequence>MGSQFLDSQIDGTVTPSSQLDLTQSQSYFNTQTTPKDEEEQAIEVGHYSTNRKTKDWLIARLLCRWWYVFPDWPPPDFDYNAELEKRKFRLYTVEEFENVENVDSNGYSKVYQVTAFPGVFRDYNGVAHDLRPLEGKPCYNNYCKFSEQKLYELIEQGIRKQLEILSHSKYDEKSTIRFLNEV</sequence>
<proteinExistence type="predicted"/>
<reference evidence="2" key="1">
    <citation type="submission" date="2018-07" db="EMBL/GenBank/DDBJ databases">
        <authorList>
            <person name="Quirk P.G."/>
            <person name="Krulwich T.A."/>
        </authorList>
    </citation>
    <scope>NUCLEOTIDE SEQUENCE</scope>
    <source>
        <strain evidence="2">Anand</strain>
    </source>
</reference>
<dbReference type="EMBL" id="UIVS01000003">
    <property type="protein sequence ID" value="SVP92753.1"/>
    <property type="molecule type" value="Genomic_DNA"/>
</dbReference>
<organism evidence="2">
    <name type="scientific">Theileria annulata</name>
    <dbReference type="NCBI Taxonomy" id="5874"/>
    <lineage>
        <taxon>Eukaryota</taxon>
        <taxon>Sar</taxon>
        <taxon>Alveolata</taxon>
        <taxon>Apicomplexa</taxon>
        <taxon>Aconoidasida</taxon>
        <taxon>Piroplasmida</taxon>
        <taxon>Theileriidae</taxon>
        <taxon>Theileria</taxon>
    </lineage>
</organism>
<dbReference type="VEuPathDB" id="PiroplasmaDB:TA04415"/>
<gene>
    <name evidence="2" type="ORF">TAT_000255100</name>
    <name evidence="1" type="ORF">TAV_000255100</name>
</gene>
<evidence type="ECO:0000313" key="2">
    <source>
        <dbReference type="EMBL" id="SVP93558.1"/>
    </source>
</evidence>